<dbReference type="Gene3D" id="3.40.50.2300">
    <property type="match status" value="1"/>
</dbReference>
<accession>A0A223S574</accession>
<dbReference type="InterPro" id="IPR058245">
    <property type="entry name" value="NreC/VraR/RcsB-like_REC"/>
</dbReference>
<evidence type="ECO:0000259" key="6">
    <source>
        <dbReference type="PROSITE" id="PS50110"/>
    </source>
</evidence>
<organism evidence="7 8">
    <name type="scientific">Nocardiopsis gilva YIM 90087</name>
    <dbReference type="NCBI Taxonomy" id="1235441"/>
    <lineage>
        <taxon>Bacteria</taxon>
        <taxon>Bacillati</taxon>
        <taxon>Actinomycetota</taxon>
        <taxon>Actinomycetes</taxon>
        <taxon>Streptosporangiales</taxon>
        <taxon>Nocardiopsidaceae</taxon>
        <taxon>Nocardiopsis</taxon>
    </lineage>
</organism>
<sequence length="280" mass="30336">MHIRGIRSICAAVRITRVPSERNACRPISGHNAPGRKTVVSGHPPTPEPTLTVDTRVTGAPIKVLVVDDHAFFRRGLVSVLSEEPDIDVIGESGDGEQAVRQAADLLPDVVLMDVWMPHGNGIEACTGIKSSVPDAKIVMLTMSDEENDLFDALKAGATGYLLKEISIDELPDAVRAVADGQSFINPSMATKLIGEFTALAKKDGGRSRGLPAPELTDRETEVLRLVARCLNNKEIADELFISEHTVKNHVRNILEKLQLHSRTEAAVYAVREKILDGDG</sequence>
<dbReference type="SUPFAM" id="SSF46894">
    <property type="entry name" value="C-terminal effector domain of the bipartite response regulators"/>
    <property type="match status" value="1"/>
</dbReference>
<dbReference type="InterPro" id="IPR000792">
    <property type="entry name" value="Tscrpt_reg_LuxR_C"/>
</dbReference>
<dbReference type="GO" id="GO:0000160">
    <property type="term" value="P:phosphorelay signal transduction system"/>
    <property type="evidence" value="ECO:0007669"/>
    <property type="project" value="InterPro"/>
</dbReference>
<dbReference type="PROSITE" id="PS50043">
    <property type="entry name" value="HTH_LUXR_2"/>
    <property type="match status" value="1"/>
</dbReference>
<dbReference type="PRINTS" id="PR00038">
    <property type="entry name" value="HTHLUXR"/>
</dbReference>
<dbReference type="InterPro" id="IPR001789">
    <property type="entry name" value="Sig_transdc_resp-reg_receiver"/>
</dbReference>
<dbReference type="Proteomes" id="UP000215005">
    <property type="component" value="Chromosome"/>
</dbReference>
<evidence type="ECO:0000256" key="2">
    <source>
        <dbReference type="ARBA" id="ARBA00023125"/>
    </source>
</evidence>
<keyword evidence="8" id="KW-1185">Reference proteome</keyword>
<dbReference type="PANTHER" id="PTHR43214:SF37">
    <property type="entry name" value="TRANSCRIPTIONAL REGULATORY PROTEIN YDFI"/>
    <property type="match status" value="1"/>
</dbReference>
<dbReference type="PANTHER" id="PTHR43214">
    <property type="entry name" value="TWO-COMPONENT RESPONSE REGULATOR"/>
    <property type="match status" value="1"/>
</dbReference>
<dbReference type="CDD" id="cd06170">
    <property type="entry name" value="LuxR_C_like"/>
    <property type="match status" value="1"/>
</dbReference>
<evidence type="ECO:0000259" key="5">
    <source>
        <dbReference type="PROSITE" id="PS50043"/>
    </source>
</evidence>
<feature type="domain" description="Response regulatory" evidence="6">
    <location>
        <begin position="63"/>
        <end position="179"/>
    </location>
</feature>
<evidence type="ECO:0000256" key="3">
    <source>
        <dbReference type="PROSITE-ProRule" id="PRU00169"/>
    </source>
</evidence>
<dbReference type="Pfam" id="PF00072">
    <property type="entry name" value="Response_reg"/>
    <property type="match status" value="1"/>
</dbReference>
<dbReference type="InterPro" id="IPR016032">
    <property type="entry name" value="Sig_transdc_resp-reg_C-effctor"/>
</dbReference>
<evidence type="ECO:0000313" key="8">
    <source>
        <dbReference type="Proteomes" id="UP000215005"/>
    </source>
</evidence>
<dbReference type="OrthoDB" id="9808843at2"/>
<evidence type="ECO:0000313" key="7">
    <source>
        <dbReference type="EMBL" id="ASU83273.1"/>
    </source>
</evidence>
<name>A0A223S574_9ACTN</name>
<dbReference type="Pfam" id="PF00196">
    <property type="entry name" value="GerE"/>
    <property type="match status" value="1"/>
</dbReference>
<dbReference type="PROSITE" id="PS50110">
    <property type="entry name" value="RESPONSE_REGULATORY"/>
    <property type="match status" value="1"/>
</dbReference>
<dbReference type="AlphaFoldDB" id="A0A223S574"/>
<dbReference type="PROSITE" id="PS00622">
    <property type="entry name" value="HTH_LUXR_1"/>
    <property type="match status" value="1"/>
</dbReference>
<dbReference type="SMART" id="SM00421">
    <property type="entry name" value="HTH_LUXR"/>
    <property type="match status" value="1"/>
</dbReference>
<feature type="modified residue" description="4-aspartylphosphate" evidence="3">
    <location>
        <position position="114"/>
    </location>
</feature>
<dbReference type="GO" id="GO:0003677">
    <property type="term" value="F:DNA binding"/>
    <property type="evidence" value="ECO:0007669"/>
    <property type="project" value="UniProtKB-KW"/>
</dbReference>
<keyword evidence="1 3" id="KW-0597">Phosphoprotein</keyword>
<keyword evidence="2 7" id="KW-0238">DNA-binding</keyword>
<evidence type="ECO:0000256" key="4">
    <source>
        <dbReference type="SAM" id="MobiDB-lite"/>
    </source>
</evidence>
<dbReference type="InterPro" id="IPR039420">
    <property type="entry name" value="WalR-like"/>
</dbReference>
<feature type="region of interest" description="Disordered" evidence="4">
    <location>
        <begin position="25"/>
        <end position="53"/>
    </location>
</feature>
<dbReference type="EMBL" id="CP022753">
    <property type="protein sequence ID" value="ASU83273.1"/>
    <property type="molecule type" value="Genomic_DNA"/>
</dbReference>
<reference evidence="7 8" key="1">
    <citation type="submission" date="2017-08" db="EMBL/GenBank/DDBJ databases">
        <title>The complete genome sequence of Nocardiopsis gilva YIM 90087.</title>
        <authorList>
            <person name="Yin M."/>
            <person name="Tang S."/>
        </authorList>
    </citation>
    <scope>NUCLEOTIDE SEQUENCE [LARGE SCALE GENOMIC DNA]</scope>
    <source>
        <strain evidence="7 8">YIM 90087</strain>
    </source>
</reference>
<evidence type="ECO:0000256" key="1">
    <source>
        <dbReference type="ARBA" id="ARBA00022553"/>
    </source>
</evidence>
<gene>
    <name evidence="7" type="ORF">CDO52_11225</name>
</gene>
<dbReference type="InterPro" id="IPR011006">
    <property type="entry name" value="CheY-like_superfamily"/>
</dbReference>
<protein>
    <submittedName>
        <fullName evidence="7">DNA-binding response regulator</fullName>
    </submittedName>
</protein>
<dbReference type="SMART" id="SM00448">
    <property type="entry name" value="REC"/>
    <property type="match status" value="1"/>
</dbReference>
<dbReference type="GO" id="GO:0006355">
    <property type="term" value="P:regulation of DNA-templated transcription"/>
    <property type="evidence" value="ECO:0007669"/>
    <property type="project" value="InterPro"/>
</dbReference>
<dbReference type="SUPFAM" id="SSF52172">
    <property type="entry name" value="CheY-like"/>
    <property type="match status" value="1"/>
</dbReference>
<feature type="domain" description="HTH luxR-type" evidence="5">
    <location>
        <begin position="209"/>
        <end position="274"/>
    </location>
</feature>
<dbReference type="CDD" id="cd17535">
    <property type="entry name" value="REC_NarL-like"/>
    <property type="match status" value="1"/>
</dbReference>
<proteinExistence type="predicted"/>
<dbReference type="KEGG" id="ngv:CDO52_11225"/>